<feature type="compositionally biased region" description="Polar residues" evidence="1">
    <location>
        <begin position="44"/>
        <end position="54"/>
    </location>
</feature>
<dbReference type="GO" id="GO:0004792">
    <property type="term" value="F:thiosulfate-cyanide sulfurtransferase activity"/>
    <property type="evidence" value="ECO:0007669"/>
    <property type="project" value="TreeGrafter"/>
</dbReference>
<sequence>MRNEDNNAIRRDHDTMLASHRNRSRNINEADVPVSGCFAGGTRNAKSTSEQDILSNRRPWAPLRRGKTPSQRICHSNEPPFCTALSSWEAERFGPQYIALQKCNNHLNGGYTVDAVTTCAVLVIGAGGLGSPLLMYLAAGGIGIIGIMDGDIVEVSNLHRQIVHDEENEGMNKAISAKKRLTKINSQGTYIVYDRFFGEDEAEQILPQYDIIVDATDNPQTRYLINDACVKYNKTLVIASSIGVQGQLIVFNRSQTNEDTPCYRCISPLEGNPFVNVRRGACSFAGVLGTLPGILGCLQATEVLKIAAGATDAVLGQGKMLIYDTMNVTKPFRCVQLKKNRNCEACGFGIQHNALKMMPWQTCKINEQVDDSAISNETFWNIYMNNIHHGIPIKAAVKLQGRLLHVDPQGEMHTVYLLDVRPTEHYSLCHLSGATNWPVATILDDVSELHHSDKDEERNQIYDLLTRRCLVENIEGNVLLLFICFLGNSSRIATEAVREAIKEYGSPVDMERIKCFSIAGGCRGIRTKLGIEMPLS</sequence>
<dbReference type="Gene3D" id="3.40.250.10">
    <property type="entry name" value="Rhodanese-like domain"/>
    <property type="match status" value="1"/>
</dbReference>
<proteinExistence type="predicted"/>
<dbReference type="InterPro" id="IPR000594">
    <property type="entry name" value="ThiF_NAD_FAD-bd"/>
</dbReference>
<dbReference type="InterPro" id="IPR035985">
    <property type="entry name" value="Ubiquitin-activating_enz"/>
</dbReference>
<dbReference type="PROSITE" id="PS50206">
    <property type="entry name" value="RHODANESE_3"/>
    <property type="match status" value="1"/>
</dbReference>
<dbReference type="GO" id="GO:0005737">
    <property type="term" value="C:cytoplasm"/>
    <property type="evidence" value="ECO:0007669"/>
    <property type="project" value="TreeGrafter"/>
</dbReference>
<keyword evidence="4" id="KW-1185">Reference proteome</keyword>
<feature type="domain" description="Rhodanese" evidence="2">
    <location>
        <begin position="411"/>
        <end position="500"/>
    </location>
</feature>
<evidence type="ECO:0000259" key="2">
    <source>
        <dbReference type="PROSITE" id="PS50206"/>
    </source>
</evidence>
<dbReference type="PANTHER" id="PTHR10953:SF102">
    <property type="entry name" value="ADENYLYLTRANSFERASE AND SULFURTRANSFERASE MOCS3"/>
    <property type="match status" value="1"/>
</dbReference>
<gene>
    <name evidence="3" type="ORF">X943_000068</name>
</gene>
<feature type="region of interest" description="Disordered" evidence="1">
    <location>
        <begin position="1"/>
        <end position="25"/>
    </location>
</feature>
<dbReference type="Pfam" id="PF00899">
    <property type="entry name" value="ThiF"/>
    <property type="match status" value="1"/>
</dbReference>
<protein>
    <submittedName>
        <fullName evidence="3">Molybdenum cofactor synthesis protein 3 / molybdopterin synthase sulfurylase</fullName>
    </submittedName>
</protein>
<dbReference type="SUPFAM" id="SSF52821">
    <property type="entry name" value="Rhodanese/Cell cycle control phosphatase"/>
    <property type="match status" value="1"/>
</dbReference>
<dbReference type="GO" id="GO:0016779">
    <property type="term" value="F:nucleotidyltransferase activity"/>
    <property type="evidence" value="ECO:0007669"/>
    <property type="project" value="TreeGrafter"/>
</dbReference>
<name>A0AAD9GAA1_BABDI</name>
<accession>A0AAD9GAA1</accession>
<evidence type="ECO:0000313" key="3">
    <source>
        <dbReference type="EMBL" id="KAK1934690.1"/>
    </source>
</evidence>
<dbReference type="InterPro" id="IPR036873">
    <property type="entry name" value="Rhodanese-like_dom_sf"/>
</dbReference>
<dbReference type="GO" id="GO:0042292">
    <property type="term" value="F:URM1 activating enzyme activity"/>
    <property type="evidence" value="ECO:0007669"/>
    <property type="project" value="TreeGrafter"/>
</dbReference>
<dbReference type="SUPFAM" id="SSF69572">
    <property type="entry name" value="Activating enzymes of the ubiquitin-like proteins"/>
    <property type="match status" value="1"/>
</dbReference>
<organism evidence="3 4">
    <name type="scientific">Babesia divergens</name>
    <dbReference type="NCBI Taxonomy" id="32595"/>
    <lineage>
        <taxon>Eukaryota</taxon>
        <taxon>Sar</taxon>
        <taxon>Alveolata</taxon>
        <taxon>Apicomplexa</taxon>
        <taxon>Aconoidasida</taxon>
        <taxon>Piroplasmida</taxon>
        <taxon>Babesiidae</taxon>
        <taxon>Babesia</taxon>
    </lineage>
</organism>
<dbReference type="Gene3D" id="3.40.50.720">
    <property type="entry name" value="NAD(P)-binding Rossmann-like Domain"/>
    <property type="match status" value="1"/>
</dbReference>
<dbReference type="InterPro" id="IPR045886">
    <property type="entry name" value="ThiF/MoeB/HesA"/>
</dbReference>
<evidence type="ECO:0000256" key="1">
    <source>
        <dbReference type="SAM" id="MobiDB-lite"/>
    </source>
</evidence>
<reference evidence="3" key="1">
    <citation type="journal article" date="2014" name="Nucleic Acids Res.">
        <title>The evolutionary dynamics of variant antigen genes in Babesia reveal a history of genomic innovation underlying host-parasite interaction.</title>
        <authorList>
            <person name="Jackson A.P."/>
            <person name="Otto T.D."/>
            <person name="Darby A."/>
            <person name="Ramaprasad A."/>
            <person name="Xia D."/>
            <person name="Echaide I.E."/>
            <person name="Farber M."/>
            <person name="Gahlot S."/>
            <person name="Gamble J."/>
            <person name="Gupta D."/>
            <person name="Gupta Y."/>
            <person name="Jackson L."/>
            <person name="Malandrin L."/>
            <person name="Malas T.B."/>
            <person name="Moussa E."/>
            <person name="Nair M."/>
            <person name="Reid A.J."/>
            <person name="Sanders M."/>
            <person name="Sharma J."/>
            <person name="Tracey A."/>
            <person name="Quail M.A."/>
            <person name="Weir W."/>
            <person name="Wastling J.M."/>
            <person name="Hall N."/>
            <person name="Willadsen P."/>
            <person name="Lingelbach K."/>
            <person name="Shiels B."/>
            <person name="Tait A."/>
            <person name="Berriman M."/>
            <person name="Allred D.R."/>
            <person name="Pain A."/>
        </authorList>
    </citation>
    <scope>NUCLEOTIDE SEQUENCE</scope>
    <source>
        <strain evidence="3">1802A</strain>
    </source>
</reference>
<dbReference type="Proteomes" id="UP001195914">
    <property type="component" value="Unassembled WGS sequence"/>
</dbReference>
<dbReference type="InterPro" id="IPR001763">
    <property type="entry name" value="Rhodanese-like_dom"/>
</dbReference>
<reference evidence="3" key="2">
    <citation type="submission" date="2021-05" db="EMBL/GenBank/DDBJ databases">
        <authorList>
            <person name="Pain A."/>
        </authorList>
    </citation>
    <scope>NUCLEOTIDE SEQUENCE</scope>
    <source>
        <strain evidence="3">1802A</strain>
    </source>
</reference>
<dbReference type="EMBL" id="JAHBMH010000062">
    <property type="protein sequence ID" value="KAK1934690.1"/>
    <property type="molecule type" value="Genomic_DNA"/>
</dbReference>
<feature type="compositionally biased region" description="Basic and acidic residues" evidence="1">
    <location>
        <begin position="1"/>
        <end position="15"/>
    </location>
</feature>
<evidence type="ECO:0000313" key="4">
    <source>
        <dbReference type="Proteomes" id="UP001195914"/>
    </source>
</evidence>
<dbReference type="CDD" id="cd00757">
    <property type="entry name" value="ThiF_MoeB_HesA_family"/>
    <property type="match status" value="1"/>
</dbReference>
<feature type="region of interest" description="Disordered" evidence="1">
    <location>
        <begin position="39"/>
        <end position="72"/>
    </location>
</feature>
<comment type="caution">
    <text evidence="3">The sequence shown here is derived from an EMBL/GenBank/DDBJ whole genome shotgun (WGS) entry which is preliminary data.</text>
</comment>
<dbReference type="AlphaFoldDB" id="A0AAD9GAA1"/>
<dbReference type="PANTHER" id="PTHR10953">
    <property type="entry name" value="UBIQUITIN-ACTIVATING ENZYME E1"/>
    <property type="match status" value="1"/>
</dbReference>